<keyword evidence="6 7" id="KW-0067">ATP-binding</keyword>
<dbReference type="Proteomes" id="UP001152592">
    <property type="component" value="Unassembled WGS sequence"/>
</dbReference>
<dbReference type="Gene3D" id="1.10.510.10">
    <property type="entry name" value="Transferase(Phosphotransferase) domain 1"/>
    <property type="match status" value="1"/>
</dbReference>
<name>A0A9W4JFM9_9EURO</name>
<dbReference type="EC" id="2.7.11.24" evidence="1 9"/>
<organism evidence="11 12">
    <name type="scientific">Penicillium salamii</name>
    <dbReference type="NCBI Taxonomy" id="1612424"/>
    <lineage>
        <taxon>Eukaryota</taxon>
        <taxon>Fungi</taxon>
        <taxon>Dikarya</taxon>
        <taxon>Ascomycota</taxon>
        <taxon>Pezizomycotina</taxon>
        <taxon>Eurotiomycetes</taxon>
        <taxon>Eurotiomycetidae</taxon>
        <taxon>Eurotiales</taxon>
        <taxon>Aspergillaceae</taxon>
        <taxon>Penicillium</taxon>
    </lineage>
</organism>
<dbReference type="GO" id="GO:0004707">
    <property type="term" value="F:MAP kinase activity"/>
    <property type="evidence" value="ECO:0007669"/>
    <property type="project" value="UniProtKB-EC"/>
</dbReference>
<gene>
    <name evidence="11" type="ORF">PSALAMII_LOCUS7316</name>
</gene>
<comment type="activity regulation">
    <text evidence="9">Activated by threonine and tyrosine phosphorylation.</text>
</comment>
<evidence type="ECO:0000313" key="12">
    <source>
        <dbReference type="Proteomes" id="UP001152592"/>
    </source>
</evidence>
<comment type="similarity">
    <text evidence="9">Belongs to the protein kinase superfamily. Ser/Thr protein kinase family. MAP kinase subfamily.</text>
</comment>
<dbReference type="InterPro" id="IPR050117">
    <property type="entry name" value="MAPK"/>
</dbReference>
<dbReference type="InterPro" id="IPR003527">
    <property type="entry name" value="MAP_kinase_CS"/>
</dbReference>
<comment type="cofactor">
    <cofactor evidence="9">
        <name>Mg(2+)</name>
        <dbReference type="ChEBI" id="CHEBI:18420"/>
    </cofactor>
</comment>
<evidence type="ECO:0000259" key="10">
    <source>
        <dbReference type="PROSITE" id="PS50011"/>
    </source>
</evidence>
<dbReference type="PROSITE" id="PS01351">
    <property type="entry name" value="MAPK"/>
    <property type="match status" value="1"/>
</dbReference>
<dbReference type="PROSITE" id="PS00107">
    <property type="entry name" value="PROTEIN_KINASE_ATP"/>
    <property type="match status" value="1"/>
</dbReference>
<evidence type="ECO:0000256" key="3">
    <source>
        <dbReference type="ARBA" id="ARBA00022679"/>
    </source>
</evidence>
<dbReference type="PROSITE" id="PS00108">
    <property type="entry name" value="PROTEIN_KINASE_ST"/>
    <property type="match status" value="1"/>
</dbReference>
<comment type="caution">
    <text evidence="11">The sequence shown here is derived from an EMBL/GenBank/DDBJ whole genome shotgun (WGS) entry which is preliminary data.</text>
</comment>
<evidence type="ECO:0000256" key="4">
    <source>
        <dbReference type="ARBA" id="ARBA00022741"/>
    </source>
</evidence>
<evidence type="ECO:0000256" key="1">
    <source>
        <dbReference type="ARBA" id="ARBA00012411"/>
    </source>
</evidence>
<dbReference type="SMART" id="SM00220">
    <property type="entry name" value="S_TKc"/>
    <property type="match status" value="1"/>
</dbReference>
<feature type="binding site" evidence="7">
    <location>
        <position position="50"/>
    </location>
    <ligand>
        <name>ATP</name>
        <dbReference type="ChEBI" id="CHEBI:30616"/>
    </ligand>
</feature>
<dbReference type="EMBL" id="CAJVPD010000249">
    <property type="protein sequence ID" value="CAG8397383.1"/>
    <property type="molecule type" value="Genomic_DNA"/>
</dbReference>
<dbReference type="Pfam" id="PF00069">
    <property type="entry name" value="Pkinase"/>
    <property type="match status" value="1"/>
</dbReference>
<dbReference type="InterPro" id="IPR017441">
    <property type="entry name" value="Protein_kinase_ATP_BS"/>
</dbReference>
<keyword evidence="2 8" id="KW-0723">Serine/threonine-protein kinase</keyword>
<dbReference type="AlphaFoldDB" id="A0A9W4JFM9"/>
<dbReference type="FunFam" id="3.30.200.20:FF:000046">
    <property type="entry name" value="Mitogen-activated protein kinase"/>
    <property type="match status" value="1"/>
</dbReference>
<dbReference type="InterPro" id="IPR011009">
    <property type="entry name" value="Kinase-like_dom_sf"/>
</dbReference>
<keyword evidence="5 9" id="KW-0418">Kinase</keyword>
<dbReference type="InterPro" id="IPR008271">
    <property type="entry name" value="Ser/Thr_kinase_AS"/>
</dbReference>
<dbReference type="InterPro" id="IPR000719">
    <property type="entry name" value="Prot_kinase_dom"/>
</dbReference>
<dbReference type="OrthoDB" id="5284712at2759"/>
<feature type="domain" description="Protein kinase" evidence="10">
    <location>
        <begin position="20"/>
        <end position="344"/>
    </location>
</feature>
<protein>
    <recommendedName>
        <fullName evidence="1 9">Mitogen-activated protein kinase</fullName>
        <ecNumber evidence="1 9">2.7.11.24</ecNumber>
    </recommendedName>
</protein>
<keyword evidence="3 9" id="KW-0808">Transferase</keyword>
<dbReference type="Gene3D" id="3.30.200.20">
    <property type="entry name" value="Phosphorylase Kinase, domain 1"/>
    <property type="match status" value="1"/>
</dbReference>
<evidence type="ECO:0000256" key="6">
    <source>
        <dbReference type="ARBA" id="ARBA00022840"/>
    </source>
</evidence>
<evidence type="ECO:0000256" key="9">
    <source>
        <dbReference type="RuleBase" id="RU361165"/>
    </source>
</evidence>
<evidence type="ECO:0000256" key="7">
    <source>
        <dbReference type="PROSITE-ProRule" id="PRU10141"/>
    </source>
</evidence>
<sequence>MVSFVDTKVMGAAFEITNRYSDLQPIGCGSSGLICSARDSITNSQVAIKKIPSPFATPALAKRTYREVHLLSHLRHDNLINMRDIFISPSEDIYIVTECIMTDLHHLLKAASKRLEGQFTQFFTYQMLRGLKYIHSAGIIHRDLKPGNILINDNCDLKICDFGLAREQDAQMTGYVATRYYRAPEIMLTWQKYTYAVDMWSVGCILAEMILGRPLFPGKDHVHQFTLITEILGKPSEEVMKRVFSSSVIKPLLPSRKTSGSESTNSGLQTLNFVQSLPDTEPVGLASVLGDVDPQGKSFPFWRIPPCFVLLTSTPKALDLLEKMLKIDPYERITTADALKHPYVLTYQDSDDEPVCNKQLDWSLLDSELTADEWKSSMYSEILDYHSGACDWQIDHVPPKGKVENMLAEEMGNGTY</sequence>
<evidence type="ECO:0000256" key="5">
    <source>
        <dbReference type="ARBA" id="ARBA00022777"/>
    </source>
</evidence>
<accession>A0A9W4JFM9</accession>
<evidence type="ECO:0000256" key="8">
    <source>
        <dbReference type="RuleBase" id="RU000304"/>
    </source>
</evidence>
<dbReference type="PROSITE" id="PS50011">
    <property type="entry name" value="PROTEIN_KINASE_DOM"/>
    <property type="match status" value="1"/>
</dbReference>
<keyword evidence="9" id="KW-0460">Magnesium</keyword>
<reference evidence="11" key="1">
    <citation type="submission" date="2021-07" db="EMBL/GenBank/DDBJ databases">
        <authorList>
            <person name="Branca A.L. A."/>
        </authorList>
    </citation>
    <scope>NUCLEOTIDE SEQUENCE</scope>
</reference>
<evidence type="ECO:0000256" key="2">
    <source>
        <dbReference type="ARBA" id="ARBA00022527"/>
    </source>
</evidence>
<comment type="catalytic activity">
    <reaction evidence="9">
        <text>L-threonyl-[protein] + ATP = O-phospho-L-threonyl-[protein] + ADP + H(+)</text>
        <dbReference type="Rhea" id="RHEA:46608"/>
        <dbReference type="Rhea" id="RHEA-COMP:11060"/>
        <dbReference type="Rhea" id="RHEA-COMP:11605"/>
        <dbReference type="ChEBI" id="CHEBI:15378"/>
        <dbReference type="ChEBI" id="CHEBI:30013"/>
        <dbReference type="ChEBI" id="CHEBI:30616"/>
        <dbReference type="ChEBI" id="CHEBI:61977"/>
        <dbReference type="ChEBI" id="CHEBI:456216"/>
        <dbReference type="EC" id="2.7.11.24"/>
    </reaction>
</comment>
<dbReference type="GO" id="GO:0005524">
    <property type="term" value="F:ATP binding"/>
    <property type="evidence" value="ECO:0007669"/>
    <property type="project" value="UniProtKB-UniRule"/>
</dbReference>
<proteinExistence type="inferred from homology"/>
<dbReference type="PANTHER" id="PTHR24055">
    <property type="entry name" value="MITOGEN-ACTIVATED PROTEIN KINASE"/>
    <property type="match status" value="1"/>
</dbReference>
<evidence type="ECO:0000313" key="11">
    <source>
        <dbReference type="EMBL" id="CAG8397383.1"/>
    </source>
</evidence>
<keyword evidence="4 7" id="KW-0547">Nucleotide-binding</keyword>
<dbReference type="SUPFAM" id="SSF56112">
    <property type="entry name" value="Protein kinase-like (PK-like)"/>
    <property type="match status" value="1"/>
</dbReference>